<evidence type="ECO:0000313" key="3">
    <source>
        <dbReference type="Proteomes" id="UP000538147"/>
    </source>
</evidence>
<protein>
    <submittedName>
        <fullName evidence="2">MOSC domain-containing protein YiiM</fullName>
    </submittedName>
</protein>
<dbReference type="PROSITE" id="PS51340">
    <property type="entry name" value="MOSC"/>
    <property type="match status" value="1"/>
</dbReference>
<name>A0A841KZ97_9SPHN</name>
<dbReference type="Proteomes" id="UP000538147">
    <property type="component" value="Unassembled WGS sequence"/>
</dbReference>
<dbReference type="GO" id="GO:0030170">
    <property type="term" value="F:pyridoxal phosphate binding"/>
    <property type="evidence" value="ECO:0007669"/>
    <property type="project" value="InterPro"/>
</dbReference>
<feature type="domain" description="MOSC" evidence="1">
    <location>
        <begin position="27"/>
        <end position="164"/>
    </location>
</feature>
<sequence length="215" mass="23100">MAQVRLGRPELLDPESPKKAITAFRKQPTTGPVRVHALGLEGDTQVNRRWHGGPDKAVYSYPLSGYAGWIADLPALAARFVPGGMGENLCIDGQDEAIICIGDVIRAGTATLQVAQIREPCHTLAQVVGTPKVARAMVRSGRSGWYCRVIEPGTITAGDAHDVIERPNPGWTMLRFSRFSGGGKLAADELAELSRLPGLTPDWQVRAAKLLAARA</sequence>
<dbReference type="AlphaFoldDB" id="A0A841KZ97"/>
<dbReference type="PANTHER" id="PTHR30212">
    <property type="entry name" value="PROTEIN YIIM"/>
    <property type="match status" value="1"/>
</dbReference>
<proteinExistence type="predicted"/>
<evidence type="ECO:0000313" key="2">
    <source>
        <dbReference type="EMBL" id="MBB6225879.1"/>
    </source>
</evidence>
<dbReference type="Pfam" id="PF03473">
    <property type="entry name" value="MOSC"/>
    <property type="match status" value="1"/>
</dbReference>
<keyword evidence="3" id="KW-1185">Reference proteome</keyword>
<dbReference type="InterPro" id="IPR052353">
    <property type="entry name" value="Benzoxazolinone_Detox_Enz"/>
</dbReference>
<organism evidence="2 3">
    <name type="scientific">Polymorphobacter multimanifer</name>
    <dbReference type="NCBI Taxonomy" id="1070431"/>
    <lineage>
        <taxon>Bacteria</taxon>
        <taxon>Pseudomonadati</taxon>
        <taxon>Pseudomonadota</taxon>
        <taxon>Alphaproteobacteria</taxon>
        <taxon>Sphingomonadales</taxon>
        <taxon>Sphingosinicellaceae</taxon>
        <taxon>Polymorphobacter</taxon>
    </lineage>
</organism>
<gene>
    <name evidence="2" type="ORF">FHS79_000030</name>
</gene>
<dbReference type="InterPro" id="IPR005302">
    <property type="entry name" value="MoCF_Sase_C"/>
</dbReference>
<dbReference type="SUPFAM" id="SSF50800">
    <property type="entry name" value="PK beta-barrel domain-like"/>
    <property type="match status" value="1"/>
</dbReference>
<reference evidence="2 3" key="1">
    <citation type="submission" date="2020-08" db="EMBL/GenBank/DDBJ databases">
        <title>Genomic Encyclopedia of Type Strains, Phase IV (KMG-IV): sequencing the most valuable type-strain genomes for metagenomic binning, comparative biology and taxonomic classification.</title>
        <authorList>
            <person name="Goeker M."/>
        </authorList>
    </citation>
    <scope>NUCLEOTIDE SEQUENCE [LARGE SCALE GENOMIC DNA]</scope>
    <source>
        <strain evidence="2 3">DSM 102189</strain>
    </source>
</reference>
<accession>A0A841KZ97</accession>
<dbReference type="GO" id="GO:0030151">
    <property type="term" value="F:molybdenum ion binding"/>
    <property type="evidence" value="ECO:0007669"/>
    <property type="project" value="InterPro"/>
</dbReference>
<dbReference type="PANTHER" id="PTHR30212:SF2">
    <property type="entry name" value="PROTEIN YIIM"/>
    <property type="match status" value="1"/>
</dbReference>
<comment type="caution">
    <text evidence="2">The sequence shown here is derived from an EMBL/GenBank/DDBJ whole genome shotgun (WGS) entry which is preliminary data.</text>
</comment>
<dbReference type="EMBL" id="JACIIV010000001">
    <property type="protein sequence ID" value="MBB6225879.1"/>
    <property type="molecule type" value="Genomic_DNA"/>
</dbReference>
<evidence type="ECO:0000259" key="1">
    <source>
        <dbReference type="PROSITE" id="PS51340"/>
    </source>
</evidence>
<dbReference type="RefSeq" id="WP_184193524.1">
    <property type="nucleotide sequence ID" value="NZ_BMOX01000018.1"/>
</dbReference>
<dbReference type="GO" id="GO:0003824">
    <property type="term" value="F:catalytic activity"/>
    <property type="evidence" value="ECO:0007669"/>
    <property type="project" value="InterPro"/>
</dbReference>
<dbReference type="InterPro" id="IPR011037">
    <property type="entry name" value="Pyrv_Knase-like_insert_dom_sf"/>
</dbReference>
<dbReference type="Gene3D" id="2.40.33.20">
    <property type="entry name" value="PK beta-barrel domain-like"/>
    <property type="match status" value="1"/>
</dbReference>